<sequence>MKKEKIKNEQGRDELSGRTGIRFMTAAEIDAFLRDIPANDNGGPDAEDMALEAERETQALRHLVGVPDAGAALPDADRDGPGEFCRTDRGDPTELDFSSREGRGRTYGRGFLEAGPDFLLE</sequence>
<evidence type="ECO:0000313" key="3">
    <source>
        <dbReference type="Proteomes" id="UP001161409"/>
    </source>
</evidence>
<reference evidence="2" key="2">
    <citation type="submission" date="2023-01" db="EMBL/GenBank/DDBJ databases">
        <title>Draft genome sequence of Sneathiella chinensis strain NBRC 103408.</title>
        <authorList>
            <person name="Sun Q."/>
            <person name="Mori K."/>
        </authorList>
    </citation>
    <scope>NUCLEOTIDE SEQUENCE</scope>
    <source>
        <strain evidence="2">NBRC 103408</strain>
    </source>
</reference>
<evidence type="ECO:0000313" key="2">
    <source>
        <dbReference type="EMBL" id="GLQ07500.1"/>
    </source>
</evidence>
<protein>
    <submittedName>
        <fullName evidence="2">Uncharacterized protein</fullName>
    </submittedName>
</protein>
<gene>
    <name evidence="2" type="ORF">GCM10007924_27210</name>
</gene>
<dbReference type="RefSeq" id="WP_169561567.1">
    <property type="nucleotide sequence ID" value="NZ_BSNF01000008.1"/>
</dbReference>
<evidence type="ECO:0000256" key="1">
    <source>
        <dbReference type="SAM" id="MobiDB-lite"/>
    </source>
</evidence>
<feature type="region of interest" description="Disordered" evidence="1">
    <location>
        <begin position="67"/>
        <end position="121"/>
    </location>
</feature>
<dbReference type="Proteomes" id="UP001161409">
    <property type="component" value="Unassembled WGS sequence"/>
</dbReference>
<name>A0ABQ5U5Q9_9PROT</name>
<proteinExistence type="predicted"/>
<dbReference type="EMBL" id="BSNF01000008">
    <property type="protein sequence ID" value="GLQ07500.1"/>
    <property type="molecule type" value="Genomic_DNA"/>
</dbReference>
<comment type="caution">
    <text evidence="2">The sequence shown here is derived from an EMBL/GenBank/DDBJ whole genome shotgun (WGS) entry which is preliminary data.</text>
</comment>
<reference evidence="2" key="1">
    <citation type="journal article" date="2014" name="Int. J. Syst. Evol. Microbiol.">
        <title>Complete genome of a new Firmicutes species belonging to the dominant human colonic microbiota ('Ruminococcus bicirculans') reveals two chromosomes and a selective capacity to utilize plant glucans.</title>
        <authorList>
            <consortium name="NISC Comparative Sequencing Program"/>
            <person name="Wegmann U."/>
            <person name="Louis P."/>
            <person name="Goesmann A."/>
            <person name="Henrissat B."/>
            <person name="Duncan S.H."/>
            <person name="Flint H.J."/>
        </authorList>
    </citation>
    <scope>NUCLEOTIDE SEQUENCE</scope>
    <source>
        <strain evidence="2">NBRC 103408</strain>
    </source>
</reference>
<keyword evidence="3" id="KW-1185">Reference proteome</keyword>
<feature type="compositionally biased region" description="Basic and acidic residues" evidence="1">
    <location>
        <begin position="75"/>
        <end position="104"/>
    </location>
</feature>
<organism evidence="2 3">
    <name type="scientific">Sneathiella chinensis</name>
    <dbReference type="NCBI Taxonomy" id="349750"/>
    <lineage>
        <taxon>Bacteria</taxon>
        <taxon>Pseudomonadati</taxon>
        <taxon>Pseudomonadota</taxon>
        <taxon>Alphaproteobacteria</taxon>
        <taxon>Sneathiellales</taxon>
        <taxon>Sneathiellaceae</taxon>
        <taxon>Sneathiella</taxon>
    </lineage>
</organism>
<accession>A0ABQ5U5Q9</accession>